<dbReference type="EMBL" id="MT141329">
    <property type="protein sequence ID" value="QJA58554.1"/>
    <property type="molecule type" value="Genomic_DNA"/>
</dbReference>
<dbReference type="AlphaFoldDB" id="A0A6M3IMF0"/>
<sequence length="70" mass="7411">MIDVMVGQDHPGNLLAVGVPFDGDFSVVSTVRDHIQGKPNGGVILNQVVCSGNYLGNRSVVRSYGVDVKL</sequence>
<name>A0A6M3IMF0_9ZZZZ</name>
<accession>A0A6M3IMF0</accession>
<organism evidence="1">
    <name type="scientific">viral metagenome</name>
    <dbReference type="NCBI Taxonomy" id="1070528"/>
    <lineage>
        <taxon>unclassified sequences</taxon>
        <taxon>metagenomes</taxon>
        <taxon>organismal metagenomes</taxon>
    </lineage>
</organism>
<reference evidence="1" key="1">
    <citation type="submission" date="2020-03" db="EMBL/GenBank/DDBJ databases">
        <title>The deep terrestrial virosphere.</title>
        <authorList>
            <person name="Holmfeldt K."/>
            <person name="Nilsson E."/>
            <person name="Simone D."/>
            <person name="Lopez-Fernandez M."/>
            <person name="Wu X."/>
            <person name="de Brujin I."/>
            <person name="Lundin D."/>
            <person name="Andersson A."/>
            <person name="Bertilsson S."/>
            <person name="Dopson M."/>
        </authorList>
    </citation>
    <scope>NUCLEOTIDE SEQUENCE</scope>
    <source>
        <strain evidence="1">MM415B01437</strain>
    </source>
</reference>
<proteinExistence type="predicted"/>
<evidence type="ECO:0000313" key="1">
    <source>
        <dbReference type="EMBL" id="QJA58554.1"/>
    </source>
</evidence>
<gene>
    <name evidence="1" type="ORF">MM415B01437_0006</name>
</gene>
<protein>
    <submittedName>
        <fullName evidence="1">Uncharacterized protein</fullName>
    </submittedName>
</protein>